<evidence type="ECO:0000256" key="2">
    <source>
        <dbReference type="ARBA" id="ARBA00022801"/>
    </source>
</evidence>
<dbReference type="PRINTS" id="PR00413">
    <property type="entry name" value="HADHALOGNASE"/>
</dbReference>
<name>A0ABS1K1N4_9MICC</name>
<dbReference type="Gene3D" id="1.10.150.240">
    <property type="entry name" value="Putative phosphatase, domain 2"/>
    <property type="match status" value="1"/>
</dbReference>
<dbReference type="SUPFAM" id="SSF56784">
    <property type="entry name" value="HAD-like"/>
    <property type="match status" value="1"/>
</dbReference>
<dbReference type="InterPro" id="IPR006328">
    <property type="entry name" value="2-HAD"/>
</dbReference>
<proteinExistence type="inferred from homology"/>
<dbReference type="Pfam" id="PF00702">
    <property type="entry name" value="Hydrolase"/>
    <property type="match status" value="1"/>
</dbReference>
<dbReference type="EMBL" id="JAERRC010000006">
    <property type="protein sequence ID" value="MBL0704216.1"/>
    <property type="molecule type" value="Genomic_DNA"/>
</dbReference>
<dbReference type="SFLD" id="SFLDG01129">
    <property type="entry name" value="C1.5:_HAD__Beta-PGM__Phosphata"/>
    <property type="match status" value="1"/>
</dbReference>
<dbReference type="InterPro" id="IPR051540">
    <property type="entry name" value="S-2-haloacid_dehalogenase"/>
</dbReference>
<keyword evidence="2" id="KW-0378">Hydrolase</keyword>
<sequence>MEGPAMAAAPEVIVFDVNETLSDMSPLRARFAEAGAPEHLATLWFATLLREGFALAAAGDAAPFAEIGTELLTGLLDGAGVHEPQATARRLASSVADLPLHPDVPEAVSTLRAAGLRLVTLTNGSAQVAQKLFDAAGIRDEFEALLSVEDAPAWKPHPSSYHYAAQQCGAREEDMMLVAVHPWDIHGAAQAGLRTAWVNRSGAPYPSYFARPEVTVTSLTQLATELAG</sequence>
<dbReference type="PANTHER" id="PTHR43316:SF3">
    <property type="entry name" value="HALOACID DEHALOGENASE, TYPE II (AFU_ORTHOLOGUE AFUA_2G07750)-RELATED"/>
    <property type="match status" value="1"/>
</dbReference>
<dbReference type="NCBIfam" id="TIGR01493">
    <property type="entry name" value="HAD-SF-IA-v2"/>
    <property type="match status" value="1"/>
</dbReference>
<reference evidence="3 4" key="1">
    <citation type="submission" date="2021-01" db="EMBL/GenBank/DDBJ databases">
        <title>Genome public.</title>
        <authorList>
            <person name="Liu C."/>
            <person name="Sun Q."/>
        </authorList>
    </citation>
    <scope>NUCLEOTIDE SEQUENCE [LARGE SCALE GENOMIC DNA]</scope>
    <source>
        <strain evidence="3 4">JC656</strain>
    </source>
</reference>
<dbReference type="InterPro" id="IPR006439">
    <property type="entry name" value="HAD-SF_hydro_IA"/>
</dbReference>
<comment type="similarity">
    <text evidence="1">Belongs to the HAD-like hydrolase superfamily. S-2-haloalkanoic acid dehalogenase family.</text>
</comment>
<evidence type="ECO:0000313" key="3">
    <source>
        <dbReference type="EMBL" id="MBL0704216.1"/>
    </source>
</evidence>
<keyword evidence="4" id="KW-1185">Reference proteome</keyword>
<dbReference type="Proteomes" id="UP000639051">
    <property type="component" value="Unassembled WGS sequence"/>
</dbReference>
<dbReference type="CDD" id="cd02588">
    <property type="entry name" value="HAD_L2-DEX"/>
    <property type="match status" value="1"/>
</dbReference>
<gene>
    <name evidence="3" type="ORF">JJE72_01685</name>
</gene>
<organism evidence="3 4">
    <name type="scientific">Sinomonas cellulolyticus</name>
    <dbReference type="NCBI Taxonomy" id="2801916"/>
    <lineage>
        <taxon>Bacteria</taxon>
        <taxon>Bacillati</taxon>
        <taxon>Actinomycetota</taxon>
        <taxon>Actinomycetes</taxon>
        <taxon>Micrococcales</taxon>
        <taxon>Micrococcaceae</taxon>
        <taxon>Sinomonas</taxon>
    </lineage>
</organism>
<evidence type="ECO:0000256" key="1">
    <source>
        <dbReference type="ARBA" id="ARBA00008106"/>
    </source>
</evidence>
<dbReference type="NCBIfam" id="TIGR01428">
    <property type="entry name" value="HAD_type_II"/>
    <property type="match status" value="1"/>
</dbReference>
<evidence type="ECO:0000313" key="4">
    <source>
        <dbReference type="Proteomes" id="UP000639051"/>
    </source>
</evidence>
<dbReference type="InterPro" id="IPR023198">
    <property type="entry name" value="PGP-like_dom2"/>
</dbReference>
<comment type="caution">
    <text evidence="3">The sequence shown here is derived from an EMBL/GenBank/DDBJ whole genome shotgun (WGS) entry which is preliminary data.</text>
</comment>
<accession>A0ABS1K1N4</accession>
<dbReference type="InterPro" id="IPR023214">
    <property type="entry name" value="HAD_sf"/>
</dbReference>
<dbReference type="Gene3D" id="3.40.50.1000">
    <property type="entry name" value="HAD superfamily/HAD-like"/>
    <property type="match status" value="1"/>
</dbReference>
<protein>
    <submittedName>
        <fullName evidence="3">Haloacid dehalogenase type II</fullName>
    </submittedName>
</protein>
<dbReference type="PANTHER" id="PTHR43316">
    <property type="entry name" value="HYDROLASE, HALOACID DELAHOGENASE-RELATED"/>
    <property type="match status" value="1"/>
</dbReference>
<dbReference type="InterPro" id="IPR036412">
    <property type="entry name" value="HAD-like_sf"/>
</dbReference>
<dbReference type="SFLD" id="SFLDS00003">
    <property type="entry name" value="Haloacid_Dehalogenase"/>
    <property type="match status" value="1"/>
</dbReference>